<evidence type="ECO:0000313" key="1">
    <source>
        <dbReference type="EMBL" id="KAL0455078.1"/>
    </source>
</evidence>
<reference evidence="1" key="1">
    <citation type="submission" date="2020-06" db="EMBL/GenBank/DDBJ databases">
        <authorList>
            <person name="Li T."/>
            <person name="Hu X."/>
            <person name="Zhang T."/>
            <person name="Song X."/>
            <person name="Zhang H."/>
            <person name="Dai N."/>
            <person name="Sheng W."/>
            <person name="Hou X."/>
            <person name="Wei L."/>
        </authorList>
    </citation>
    <scope>NUCLEOTIDE SEQUENCE</scope>
    <source>
        <strain evidence="1">KEN1</strain>
        <tissue evidence="1">Leaf</tissue>
    </source>
</reference>
<comment type="caution">
    <text evidence="1">The sequence shown here is derived from an EMBL/GenBank/DDBJ whole genome shotgun (WGS) entry which is preliminary data.</text>
</comment>
<dbReference type="EMBL" id="JACGWN010000003">
    <property type="protein sequence ID" value="KAL0455078.1"/>
    <property type="molecule type" value="Genomic_DNA"/>
</dbReference>
<gene>
    <name evidence="1" type="ORF">Slati_0847000</name>
</gene>
<organism evidence="1">
    <name type="scientific">Sesamum latifolium</name>
    <dbReference type="NCBI Taxonomy" id="2727402"/>
    <lineage>
        <taxon>Eukaryota</taxon>
        <taxon>Viridiplantae</taxon>
        <taxon>Streptophyta</taxon>
        <taxon>Embryophyta</taxon>
        <taxon>Tracheophyta</taxon>
        <taxon>Spermatophyta</taxon>
        <taxon>Magnoliopsida</taxon>
        <taxon>eudicotyledons</taxon>
        <taxon>Gunneridae</taxon>
        <taxon>Pentapetalae</taxon>
        <taxon>asterids</taxon>
        <taxon>lamiids</taxon>
        <taxon>Lamiales</taxon>
        <taxon>Pedaliaceae</taxon>
        <taxon>Sesamum</taxon>
    </lineage>
</organism>
<dbReference type="PANTHER" id="PTHR33067">
    <property type="entry name" value="RNA-DIRECTED DNA POLYMERASE-RELATED"/>
    <property type="match status" value="1"/>
</dbReference>
<name>A0AAW2XNC1_9LAMI</name>
<reference evidence="1" key="2">
    <citation type="journal article" date="2024" name="Plant">
        <title>Genomic evolution and insights into agronomic trait innovations of Sesamum species.</title>
        <authorList>
            <person name="Miao H."/>
            <person name="Wang L."/>
            <person name="Qu L."/>
            <person name="Liu H."/>
            <person name="Sun Y."/>
            <person name="Le M."/>
            <person name="Wang Q."/>
            <person name="Wei S."/>
            <person name="Zheng Y."/>
            <person name="Lin W."/>
            <person name="Duan Y."/>
            <person name="Cao H."/>
            <person name="Xiong S."/>
            <person name="Wang X."/>
            <person name="Wei L."/>
            <person name="Li C."/>
            <person name="Ma Q."/>
            <person name="Ju M."/>
            <person name="Zhao R."/>
            <person name="Li G."/>
            <person name="Mu C."/>
            <person name="Tian Q."/>
            <person name="Mei H."/>
            <person name="Zhang T."/>
            <person name="Gao T."/>
            <person name="Zhang H."/>
        </authorList>
    </citation>
    <scope>NUCLEOTIDE SEQUENCE</scope>
    <source>
        <strain evidence="1">KEN1</strain>
    </source>
</reference>
<accession>A0AAW2XNC1</accession>
<dbReference type="AlphaFoldDB" id="A0AAW2XNC1"/>
<dbReference type="PANTHER" id="PTHR33067:SF9">
    <property type="entry name" value="RNA-DIRECTED DNA POLYMERASE"/>
    <property type="match status" value="1"/>
</dbReference>
<sequence length="227" mass="26589">MEEDETMLLILGRPFLATSGALIDVQKGQLTLRVNDEYVVYVFKLIKYLYKNEHHIFAIDSLNTPRSDNVRLVKCEDPKEDCIKNSIGDNLQDMKEEHDEVTSFVDTREEVMSKLQKLLLLKGSTSNHKVKQPVEASSDWKKASEDKWHQPNAMKRWRNQAYDNFELYKECTKAWHESHVRKKKFKDGDKRHHTNKGPIIVDWQRLKHYMEGTPPPTIEPPVQLSTN</sequence>
<protein>
    <submittedName>
        <fullName evidence="1">Uncharacterized protein</fullName>
    </submittedName>
</protein>
<proteinExistence type="predicted"/>